<reference evidence="1" key="1">
    <citation type="submission" date="2018-05" db="EMBL/GenBank/DDBJ databases">
        <authorList>
            <person name="Lanie J.A."/>
            <person name="Ng W.-L."/>
            <person name="Kazmierczak K.M."/>
            <person name="Andrzejewski T.M."/>
            <person name="Davidsen T.M."/>
            <person name="Wayne K.J."/>
            <person name="Tettelin H."/>
            <person name="Glass J.I."/>
            <person name="Rusch D."/>
            <person name="Podicherti R."/>
            <person name="Tsui H.-C.T."/>
            <person name="Winkler M.E."/>
        </authorList>
    </citation>
    <scope>NUCLEOTIDE SEQUENCE</scope>
</reference>
<gene>
    <name evidence="1" type="ORF">METZ01_LOCUS229438</name>
</gene>
<proteinExistence type="predicted"/>
<organism evidence="1">
    <name type="scientific">marine metagenome</name>
    <dbReference type="NCBI Taxonomy" id="408172"/>
    <lineage>
        <taxon>unclassified sequences</taxon>
        <taxon>metagenomes</taxon>
        <taxon>ecological metagenomes</taxon>
    </lineage>
</organism>
<dbReference type="PROSITE" id="PS51257">
    <property type="entry name" value="PROKAR_LIPOPROTEIN"/>
    <property type="match status" value="1"/>
</dbReference>
<accession>A0A382GP52</accession>
<feature type="non-terminal residue" evidence="1">
    <location>
        <position position="107"/>
    </location>
</feature>
<dbReference type="EMBL" id="UINC01056490">
    <property type="protein sequence ID" value="SVB76584.1"/>
    <property type="molecule type" value="Genomic_DNA"/>
</dbReference>
<name>A0A382GP52_9ZZZZ</name>
<dbReference type="AlphaFoldDB" id="A0A382GP52"/>
<evidence type="ECO:0000313" key="1">
    <source>
        <dbReference type="EMBL" id="SVB76584.1"/>
    </source>
</evidence>
<protein>
    <submittedName>
        <fullName evidence="1">Uncharacterized protein</fullName>
    </submittedName>
</protein>
<sequence length="107" mass="11885">MIDRLRWTGLRPRQRIWKSSCLSLLVTALSCGPQAEPPSDSSGSRPDFQIAVSMEEIMRYIVDPAADAIWDSYVIEVSSEGITSNAPETDEDWESLRGHAVTLTEST</sequence>